<feature type="domain" description="HTH merR-type" evidence="3">
    <location>
        <begin position="8"/>
        <end position="77"/>
    </location>
</feature>
<dbReference type="PANTHER" id="PTHR30204">
    <property type="entry name" value="REDOX-CYCLING DRUG-SENSING TRANSCRIPTIONAL ACTIVATOR SOXR"/>
    <property type="match status" value="1"/>
</dbReference>
<evidence type="ECO:0000313" key="5">
    <source>
        <dbReference type="Proteomes" id="UP000002506"/>
    </source>
</evidence>
<dbReference type="CDD" id="cd04766">
    <property type="entry name" value="HTH_HspR"/>
    <property type="match status" value="1"/>
</dbReference>
<dbReference type="GO" id="GO:0003700">
    <property type="term" value="F:DNA-binding transcription factor activity"/>
    <property type="evidence" value="ECO:0007669"/>
    <property type="project" value="InterPro"/>
</dbReference>
<evidence type="ECO:0000256" key="1">
    <source>
        <dbReference type="ARBA" id="ARBA00023125"/>
    </source>
</evidence>
<sequence>MENTSQPRYVISVAAEILGMQTYTLRYYERVGIIKPFRSQGRIRLYSEQDIERLKLAKTLLDELGINMAGVEVILNMRNRIQELMSENEALREEIQLLREGE</sequence>
<proteinExistence type="predicted"/>
<evidence type="ECO:0000259" key="3">
    <source>
        <dbReference type="PROSITE" id="PS50937"/>
    </source>
</evidence>
<dbReference type="RefSeq" id="WP_012882449.1">
    <property type="nucleotide sequence ID" value="NC_013552.1"/>
</dbReference>
<dbReference type="InterPro" id="IPR000551">
    <property type="entry name" value="MerR-type_HTH_dom"/>
</dbReference>
<dbReference type="InterPro" id="IPR009061">
    <property type="entry name" value="DNA-bd_dom_put_sf"/>
</dbReference>
<evidence type="ECO:0000256" key="2">
    <source>
        <dbReference type="SAM" id="Coils"/>
    </source>
</evidence>
<accession>D2BJ05</accession>
<feature type="coiled-coil region" evidence="2">
    <location>
        <begin position="74"/>
        <end position="101"/>
    </location>
</feature>
<dbReference type="Gene3D" id="1.10.1660.10">
    <property type="match status" value="1"/>
</dbReference>
<dbReference type="eggNOG" id="COG0789">
    <property type="taxonomic scope" value="Bacteria"/>
</dbReference>
<organism evidence="4 5">
    <name type="scientific">Dehalococcoides mccartyi (strain VS)</name>
    <dbReference type="NCBI Taxonomy" id="311424"/>
    <lineage>
        <taxon>Bacteria</taxon>
        <taxon>Bacillati</taxon>
        <taxon>Chloroflexota</taxon>
        <taxon>Dehalococcoidia</taxon>
        <taxon>Dehalococcoidales</taxon>
        <taxon>Dehalococcoidaceae</taxon>
        <taxon>Dehalococcoides</taxon>
    </lineage>
</organism>
<dbReference type="GO" id="GO:0003677">
    <property type="term" value="F:DNA binding"/>
    <property type="evidence" value="ECO:0007669"/>
    <property type="project" value="UniProtKB-KW"/>
</dbReference>
<evidence type="ECO:0000313" key="4">
    <source>
        <dbReference type="EMBL" id="ACZ62305.1"/>
    </source>
</evidence>
<keyword evidence="1" id="KW-0238">DNA-binding</keyword>
<dbReference type="PROSITE" id="PS50937">
    <property type="entry name" value="HTH_MERR_2"/>
    <property type="match status" value="1"/>
</dbReference>
<dbReference type="SUPFAM" id="SSF46955">
    <property type="entry name" value="Putative DNA-binding domain"/>
    <property type="match status" value="1"/>
</dbReference>
<name>D2BJ05_DEHMV</name>
<keyword evidence="2" id="KW-0175">Coiled coil</keyword>
<dbReference type="Proteomes" id="UP000002506">
    <property type="component" value="Chromosome"/>
</dbReference>
<dbReference type="HOGENOM" id="CLU_060077_7_3_0"/>
<gene>
    <name evidence="4" type="ordered locus">DhcVS_1193</name>
</gene>
<protein>
    <submittedName>
        <fullName evidence="4">Transcriptional regulator, MerR family</fullName>
    </submittedName>
</protein>
<reference evidence="4 5" key="1">
    <citation type="journal article" date="2009" name="PLoS Genet.">
        <title>Localized plasticity in the streamlined genomes of vinyl chloride respiring Dehalococcoides.</title>
        <authorList>
            <person name="McMurdie P.J."/>
            <person name="Behrens S.F."/>
            <person name="Muller J.A."/>
            <person name="Goke J."/>
            <person name="Ritalahti K.M."/>
            <person name="Wagner R."/>
            <person name="Goltsman E."/>
            <person name="Lapidus A."/>
            <person name="Holmes S."/>
            <person name="Loffler F.E."/>
            <person name="Spormann A.M."/>
        </authorList>
    </citation>
    <scope>NUCLEOTIDE SEQUENCE [LARGE SCALE GENOMIC DNA]</scope>
    <source>
        <strain evidence="4 5">VS</strain>
    </source>
</reference>
<dbReference type="OrthoDB" id="9814833at2"/>
<dbReference type="InterPro" id="IPR047057">
    <property type="entry name" value="MerR_fam"/>
</dbReference>
<dbReference type="AlphaFoldDB" id="D2BJ05"/>
<dbReference type="EMBL" id="CP001827">
    <property type="protein sequence ID" value="ACZ62305.1"/>
    <property type="molecule type" value="Genomic_DNA"/>
</dbReference>
<dbReference type="Pfam" id="PF13411">
    <property type="entry name" value="MerR_1"/>
    <property type="match status" value="1"/>
</dbReference>
<dbReference type="SMART" id="SM00422">
    <property type="entry name" value="HTH_MERR"/>
    <property type="match status" value="1"/>
</dbReference>
<dbReference type="KEGG" id="dev:DhcVS_1193"/>
<dbReference type="PANTHER" id="PTHR30204:SF58">
    <property type="entry name" value="HTH-TYPE TRANSCRIPTIONAL REGULATOR YFMP"/>
    <property type="match status" value="1"/>
</dbReference>